<feature type="region of interest" description="Disordered" evidence="1">
    <location>
        <begin position="61"/>
        <end position="102"/>
    </location>
</feature>
<dbReference type="OrthoDB" id="2455195at2"/>
<protein>
    <submittedName>
        <fullName evidence="2">Spore coat protein CotD</fullName>
    </submittedName>
</protein>
<dbReference type="Proteomes" id="UP000265801">
    <property type="component" value="Unassembled WGS sequence"/>
</dbReference>
<name>A0A3A1R2S2_9BACI</name>
<evidence type="ECO:0000256" key="1">
    <source>
        <dbReference type="SAM" id="MobiDB-lite"/>
    </source>
</evidence>
<comment type="caution">
    <text evidence="2">The sequence shown here is derived from an EMBL/GenBank/DDBJ whole genome shotgun (WGS) entry which is preliminary data.</text>
</comment>
<dbReference type="Pfam" id="PF11122">
    <property type="entry name" value="Spore-coat_CotD"/>
    <property type="match status" value="1"/>
</dbReference>
<evidence type="ECO:0000313" key="3">
    <source>
        <dbReference type="Proteomes" id="UP000265801"/>
    </source>
</evidence>
<organism evidence="2 3">
    <name type="scientific">Bacillus salacetis</name>
    <dbReference type="NCBI Taxonomy" id="2315464"/>
    <lineage>
        <taxon>Bacteria</taxon>
        <taxon>Bacillati</taxon>
        <taxon>Bacillota</taxon>
        <taxon>Bacilli</taxon>
        <taxon>Bacillales</taxon>
        <taxon>Bacillaceae</taxon>
        <taxon>Bacillus</taxon>
    </lineage>
</organism>
<sequence>MHCRPNQVLPTVMHPTKCCKVDTFSTYEVPHVHPQHTTIVNNQMYQHKHYFPQSQSMVDSVSHQHFNCGQGPGPGGAPGQMGPMGPMGPMGGPGFGPFGPGR</sequence>
<dbReference type="AlphaFoldDB" id="A0A3A1R2S2"/>
<keyword evidence="2" id="KW-0167">Capsid protein</keyword>
<gene>
    <name evidence="2" type="ORF">D3H55_12015</name>
</gene>
<keyword evidence="2" id="KW-0946">Virion</keyword>
<dbReference type="InterPro" id="IPR020108">
    <property type="entry name" value="Spore_coat_CotD"/>
</dbReference>
<feature type="compositionally biased region" description="Gly residues" evidence="1">
    <location>
        <begin position="88"/>
        <end position="102"/>
    </location>
</feature>
<keyword evidence="3" id="KW-1185">Reference proteome</keyword>
<accession>A0A3A1R2S2</accession>
<feature type="compositionally biased region" description="Gly residues" evidence="1">
    <location>
        <begin position="70"/>
        <end position="79"/>
    </location>
</feature>
<reference evidence="2 3" key="1">
    <citation type="submission" date="2018-09" db="EMBL/GenBank/DDBJ databases">
        <title>Bacillus saliacetes sp. nov., isolated from Thai shrimp paste (Ka-pi).</title>
        <authorList>
            <person name="Daroonpunt R."/>
            <person name="Tanasupawat S."/>
            <person name="Yiamsombut S."/>
        </authorList>
    </citation>
    <scope>NUCLEOTIDE SEQUENCE [LARGE SCALE GENOMIC DNA]</scope>
    <source>
        <strain evidence="2 3">SKP7-4</strain>
    </source>
</reference>
<evidence type="ECO:0000313" key="2">
    <source>
        <dbReference type="EMBL" id="RIW33104.1"/>
    </source>
</evidence>
<dbReference type="EMBL" id="QXIR01000015">
    <property type="protein sequence ID" value="RIW33104.1"/>
    <property type="molecule type" value="Genomic_DNA"/>
</dbReference>
<proteinExistence type="predicted"/>
<dbReference type="RefSeq" id="WP_119547162.1">
    <property type="nucleotide sequence ID" value="NZ_QXIR01000015.1"/>
</dbReference>